<comment type="similarity">
    <text evidence="1">Belongs to the carbohydrate kinase PfkB family.</text>
</comment>
<dbReference type="InterPro" id="IPR011611">
    <property type="entry name" value="PfkB_dom"/>
</dbReference>
<keyword evidence="6" id="KW-1185">Reference proteome</keyword>
<evidence type="ECO:0000259" key="4">
    <source>
        <dbReference type="Pfam" id="PF00294"/>
    </source>
</evidence>
<evidence type="ECO:0000313" key="6">
    <source>
        <dbReference type="Proteomes" id="UP000563094"/>
    </source>
</evidence>
<dbReference type="RefSeq" id="WP_182514580.1">
    <property type="nucleotide sequence ID" value="NZ_JACJIQ010000033.1"/>
</dbReference>
<dbReference type="EMBL" id="JACJIQ010000033">
    <property type="protein sequence ID" value="MBA9079856.1"/>
    <property type="molecule type" value="Genomic_DNA"/>
</dbReference>
<keyword evidence="2 5" id="KW-0808">Transferase</keyword>
<feature type="domain" description="Carbohydrate kinase PfkB" evidence="4">
    <location>
        <begin position="19"/>
        <end position="280"/>
    </location>
</feature>
<accession>A0A839GYT4</accession>
<dbReference type="Pfam" id="PF00294">
    <property type="entry name" value="PfkB"/>
    <property type="match status" value="1"/>
</dbReference>
<dbReference type="PANTHER" id="PTHR43085:SF57">
    <property type="entry name" value="CARBOHYDRATE KINASE PFKB DOMAIN-CONTAINING PROTEIN"/>
    <property type="match status" value="1"/>
</dbReference>
<evidence type="ECO:0000256" key="2">
    <source>
        <dbReference type="ARBA" id="ARBA00022679"/>
    </source>
</evidence>
<evidence type="ECO:0000256" key="1">
    <source>
        <dbReference type="ARBA" id="ARBA00010688"/>
    </source>
</evidence>
<evidence type="ECO:0000313" key="5">
    <source>
        <dbReference type="EMBL" id="MBA9079856.1"/>
    </source>
</evidence>
<protein>
    <submittedName>
        <fullName evidence="5">Fructokinase</fullName>
        <ecNumber evidence="5">2.7.1.4</ecNumber>
    </submittedName>
</protein>
<dbReference type="SUPFAM" id="SSF53613">
    <property type="entry name" value="Ribokinase-like"/>
    <property type="match status" value="1"/>
</dbReference>
<proteinExistence type="inferred from homology"/>
<dbReference type="EC" id="2.7.1.4" evidence="5"/>
<organism evidence="5 6">
    <name type="scientific">Rufibacter quisquiliarum</name>
    <dbReference type="NCBI Taxonomy" id="1549639"/>
    <lineage>
        <taxon>Bacteria</taxon>
        <taxon>Pseudomonadati</taxon>
        <taxon>Bacteroidota</taxon>
        <taxon>Cytophagia</taxon>
        <taxon>Cytophagales</taxon>
        <taxon>Hymenobacteraceae</taxon>
        <taxon>Rufibacter</taxon>
    </lineage>
</organism>
<evidence type="ECO:0000256" key="3">
    <source>
        <dbReference type="ARBA" id="ARBA00022777"/>
    </source>
</evidence>
<dbReference type="Proteomes" id="UP000563094">
    <property type="component" value="Unassembled WGS sequence"/>
</dbReference>
<sequence length="299" mass="33016">MPKEIVCFGEMLWDLLPTGKVPGGAPMNVAIHLTYQGQKVRLISRLCHDELGRELILFLREKGLDLALVQVEQTHPTGTVVVNTANKTEVQYSIVAPAAWDFITYEPEAAQTVSRCDAFVFGSLAARQEITRQTLRQYLPLSNLNVLDVNLRPPFYSQELLEDLLTQAHIAKMNHHELAEIRGWYGVPVDAQESMRFLVRRFGLDLLIVTRGEHGALALQGDQYFEQAGFTVDVADTIGSGDAFLATFLALHLNNSPVPEALKQACRAGSWVATKAGATPIIDWDALAALDQNPAPDIE</sequence>
<dbReference type="AlphaFoldDB" id="A0A839GYT4"/>
<dbReference type="Gene3D" id="3.40.1190.20">
    <property type="match status" value="1"/>
</dbReference>
<dbReference type="InterPro" id="IPR050306">
    <property type="entry name" value="PfkB_Carbo_kinase"/>
</dbReference>
<dbReference type="InterPro" id="IPR029056">
    <property type="entry name" value="Ribokinase-like"/>
</dbReference>
<name>A0A839GYT4_9BACT</name>
<dbReference type="CDD" id="cd01167">
    <property type="entry name" value="bac_FRK"/>
    <property type="match status" value="1"/>
</dbReference>
<reference evidence="5 6" key="1">
    <citation type="submission" date="2020-08" db="EMBL/GenBank/DDBJ databases">
        <title>Genomic Encyclopedia of Type Strains, Phase IV (KMG-IV): sequencing the most valuable type-strain genomes for metagenomic binning, comparative biology and taxonomic classification.</title>
        <authorList>
            <person name="Goeker M."/>
        </authorList>
    </citation>
    <scope>NUCLEOTIDE SEQUENCE [LARGE SCALE GENOMIC DNA]</scope>
    <source>
        <strain evidence="5 6">DSM 29854</strain>
    </source>
</reference>
<dbReference type="GO" id="GO:0008865">
    <property type="term" value="F:fructokinase activity"/>
    <property type="evidence" value="ECO:0007669"/>
    <property type="project" value="UniProtKB-EC"/>
</dbReference>
<gene>
    <name evidence="5" type="ORF">FHS90_004597</name>
</gene>
<dbReference type="PANTHER" id="PTHR43085">
    <property type="entry name" value="HEXOKINASE FAMILY MEMBER"/>
    <property type="match status" value="1"/>
</dbReference>
<keyword evidence="3 5" id="KW-0418">Kinase</keyword>
<comment type="caution">
    <text evidence="5">The sequence shown here is derived from an EMBL/GenBank/DDBJ whole genome shotgun (WGS) entry which is preliminary data.</text>
</comment>